<protein>
    <submittedName>
        <fullName evidence="2">Uncharacterized protein</fullName>
    </submittedName>
</protein>
<organism evidence="2 3">
    <name type="scientific">Orchesella dallaii</name>
    <dbReference type="NCBI Taxonomy" id="48710"/>
    <lineage>
        <taxon>Eukaryota</taxon>
        <taxon>Metazoa</taxon>
        <taxon>Ecdysozoa</taxon>
        <taxon>Arthropoda</taxon>
        <taxon>Hexapoda</taxon>
        <taxon>Collembola</taxon>
        <taxon>Entomobryomorpha</taxon>
        <taxon>Entomobryoidea</taxon>
        <taxon>Orchesellidae</taxon>
        <taxon>Orchesellinae</taxon>
        <taxon>Orchesella</taxon>
    </lineage>
</organism>
<dbReference type="EMBL" id="CAXLJM020000173">
    <property type="protein sequence ID" value="CAL8148687.1"/>
    <property type="molecule type" value="Genomic_DNA"/>
</dbReference>
<proteinExistence type="predicted"/>
<evidence type="ECO:0000313" key="3">
    <source>
        <dbReference type="Proteomes" id="UP001642540"/>
    </source>
</evidence>
<reference evidence="2 3" key="1">
    <citation type="submission" date="2024-08" db="EMBL/GenBank/DDBJ databases">
        <authorList>
            <person name="Cucini C."/>
            <person name="Frati F."/>
        </authorList>
    </citation>
    <scope>NUCLEOTIDE SEQUENCE [LARGE SCALE GENOMIC DNA]</scope>
</reference>
<keyword evidence="3" id="KW-1185">Reference proteome</keyword>
<feature type="region of interest" description="Disordered" evidence="1">
    <location>
        <begin position="26"/>
        <end position="46"/>
    </location>
</feature>
<name>A0ABP1S9V2_9HEXA</name>
<sequence>MAKMMVKMMTDCRPMEDSADRVIDSITTSSDEDMEPEPGSEVDISDTDLPKVKEENGIVDLPMKKHLFGGRTDWTGWLGSKSEFFAGHGTEDPDDKIEIVEDQDDKLFEGMDISVPGLDKIVSLTQRIKVDYNLYVKFWSLQDYFRTPPRLLQQNILENVYYGKIVSMELWISKSEFS</sequence>
<comment type="caution">
    <text evidence="2">The sequence shown here is derived from an EMBL/GenBank/DDBJ whole genome shotgun (WGS) entry which is preliminary data.</text>
</comment>
<feature type="compositionally biased region" description="Acidic residues" evidence="1">
    <location>
        <begin position="30"/>
        <end position="46"/>
    </location>
</feature>
<gene>
    <name evidence="2" type="ORF">ODALV1_LOCUS31499</name>
</gene>
<evidence type="ECO:0000313" key="2">
    <source>
        <dbReference type="EMBL" id="CAL8148687.1"/>
    </source>
</evidence>
<dbReference type="Proteomes" id="UP001642540">
    <property type="component" value="Unassembled WGS sequence"/>
</dbReference>
<accession>A0ABP1S9V2</accession>
<evidence type="ECO:0000256" key="1">
    <source>
        <dbReference type="SAM" id="MobiDB-lite"/>
    </source>
</evidence>